<feature type="region of interest" description="Disordered" evidence="1">
    <location>
        <begin position="146"/>
        <end position="214"/>
    </location>
</feature>
<dbReference type="AlphaFoldDB" id="A0AAJ0M6N7"/>
<keyword evidence="3" id="KW-1185">Reference proteome</keyword>
<evidence type="ECO:0000313" key="3">
    <source>
        <dbReference type="Proteomes" id="UP001273166"/>
    </source>
</evidence>
<organism evidence="2 3">
    <name type="scientific">Chaetomium strumarium</name>
    <dbReference type="NCBI Taxonomy" id="1170767"/>
    <lineage>
        <taxon>Eukaryota</taxon>
        <taxon>Fungi</taxon>
        <taxon>Dikarya</taxon>
        <taxon>Ascomycota</taxon>
        <taxon>Pezizomycotina</taxon>
        <taxon>Sordariomycetes</taxon>
        <taxon>Sordariomycetidae</taxon>
        <taxon>Sordariales</taxon>
        <taxon>Chaetomiaceae</taxon>
        <taxon>Chaetomium</taxon>
    </lineage>
</organism>
<feature type="compositionally biased region" description="Polar residues" evidence="1">
    <location>
        <begin position="146"/>
        <end position="156"/>
    </location>
</feature>
<accession>A0AAJ0M6N7</accession>
<gene>
    <name evidence="2" type="ORF">B0T15DRAFT_571512</name>
</gene>
<evidence type="ECO:0000256" key="1">
    <source>
        <dbReference type="SAM" id="MobiDB-lite"/>
    </source>
</evidence>
<comment type="caution">
    <text evidence="2">The sequence shown here is derived from an EMBL/GenBank/DDBJ whole genome shotgun (WGS) entry which is preliminary data.</text>
</comment>
<dbReference type="RefSeq" id="XP_062726851.1">
    <property type="nucleotide sequence ID" value="XM_062870862.1"/>
</dbReference>
<dbReference type="Proteomes" id="UP001273166">
    <property type="component" value="Unassembled WGS sequence"/>
</dbReference>
<reference evidence="2" key="2">
    <citation type="submission" date="2023-06" db="EMBL/GenBank/DDBJ databases">
        <authorList>
            <consortium name="Lawrence Berkeley National Laboratory"/>
            <person name="Mondo S.J."/>
            <person name="Hensen N."/>
            <person name="Bonometti L."/>
            <person name="Westerberg I."/>
            <person name="Brannstrom I.O."/>
            <person name="Guillou S."/>
            <person name="Cros-Aarteil S."/>
            <person name="Calhoun S."/>
            <person name="Haridas S."/>
            <person name="Kuo A."/>
            <person name="Pangilinan J."/>
            <person name="Riley R."/>
            <person name="Labutti K."/>
            <person name="Andreopoulos B."/>
            <person name="Lipzen A."/>
            <person name="Chen C."/>
            <person name="Yanf M."/>
            <person name="Daum C."/>
            <person name="Ng V."/>
            <person name="Clum A."/>
            <person name="Steindorff A."/>
            <person name="Ohm R."/>
            <person name="Martin F."/>
            <person name="Silar P."/>
            <person name="Natvig D."/>
            <person name="Lalanne C."/>
            <person name="Gautier V."/>
            <person name="Ament-Velasquez S.L."/>
            <person name="Kruys A."/>
            <person name="Hutchinson M.I."/>
            <person name="Powell A.J."/>
            <person name="Barry K."/>
            <person name="Miller A.N."/>
            <person name="Grigoriev I.V."/>
            <person name="Debuchy R."/>
            <person name="Gladieux P."/>
            <person name="Thoren M.H."/>
            <person name="Johannesson H."/>
        </authorList>
    </citation>
    <scope>NUCLEOTIDE SEQUENCE</scope>
    <source>
        <strain evidence="2">CBS 333.67</strain>
    </source>
</reference>
<name>A0AAJ0M6N7_9PEZI</name>
<dbReference type="EMBL" id="JAUDZG010000001">
    <property type="protein sequence ID" value="KAK3311071.1"/>
    <property type="molecule type" value="Genomic_DNA"/>
</dbReference>
<proteinExistence type="predicted"/>
<protein>
    <submittedName>
        <fullName evidence="2">Uncharacterized protein</fullName>
    </submittedName>
</protein>
<evidence type="ECO:0000313" key="2">
    <source>
        <dbReference type="EMBL" id="KAK3311071.1"/>
    </source>
</evidence>
<reference evidence="2" key="1">
    <citation type="journal article" date="2023" name="Mol. Phylogenet. Evol.">
        <title>Genome-scale phylogeny and comparative genomics of the fungal order Sordariales.</title>
        <authorList>
            <person name="Hensen N."/>
            <person name="Bonometti L."/>
            <person name="Westerberg I."/>
            <person name="Brannstrom I.O."/>
            <person name="Guillou S."/>
            <person name="Cros-Aarteil S."/>
            <person name="Calhoun S."/>
            <person name="Haridas S."/>
            <person name="Kuo A."/>
            <person name="Mondo S."/>
            <person name="Pangilinan J."/>
            <person name="Riley R."/>
            <person name="LaButti K."/>
            <person name="Andreopoulos B."/>
            <person name="Lipzen A."/>
            <person name="Chen C."/>
            <person name="Yan M."/>
            <person name="Daum C."/>
            <person name="Ng V."/>
            <person name="Clum A."/>
            <person name="Steindorff A."/>
            <person name="Ohm R.A."/>
            <person name="Martin F."/>
            <person name="Silar P."/>
            <person name="Natvig D.O."/>
            <person name="Lalanne C."/>
            <person name="Gautier V."/>
            <person name="Ament-Velasquez S.L."/>
            <person name="Kruys A."/>
            <person name="Hutchinson M.I."/>
            <person name="Powell A.J."/>
            <person name="Barry K."/>
            <person name="Miller A.N."/>
            <person name="Grigoriev I.V."/>
            <person name="Debuchy R."/>
            <person name="Gladieux P."/>
            <person name="Hiltunen Thoren M."/>
            <person name="Johannesson H."/>
        </authorList>
    </citation>
    <scope>NUCLEOTIDE SEQUENCE</scope>
    <source>
        <strain evidence="2">CBS 333.67</strain>
    </source>
</reference>
<dbReference type="GeneID" id="87889691"/>
<sequence length="214" mass="24316">MDSRRRLEAELRNGAAFYEFIRSLTTNANNDLLTRLFDKATRLTQQRRGDASIATPLAYKQQLKRRLRLRAVWSRCPPRFFIMWFSLLRAARERRRNDPRSQQLLERETESRRRLRRAIDAFLDADTLDWSRPAPAGGPRYVLSSASNEVAPQGSSEMAVDGGSDEMAVDSGENGIRDDDNGAGESMNVDSLEQAMRDLDISGTEDASVDDRME</sequence>